<dbReference type="OrthoDB" id="9800549at2"/>
<dbReference type="AlphaFoldDB" id="A0A2K1PY88"/>
<dbReference type="GO" id="GO:0000166">
    <property type="term" value="F:nucleotide binding"/>
    <property type="evidence" value="ECO:0007669"/>
    <property type="project" value="InterPro"/>
</dbReference>
<keyword evidence="5" id="KW-0269">Exonuclease</keyword>
<keyword evidence="1" id="KW-0963">Cytoplasm</keyword>
<keyword evidence="2" id="KW-0819">tRNA processing</keyword>
<dbReference type="InterPro" id="IPR002562">
    <property type="entry name" value="3'-5'_exonuclease_dom"/>
</dbReference>
<reference evidence="7 8" key="1">
    <citation type="submission" date="2017-08" db="EMBL/GenBank/DDBJ databases">
        <title>Lysobacter sylvestris genome.</title>
        <authorList>
            <person name="Zhang D.-C."/>
            <person name="Albuquerque L."/>
            <person name="Franca L."/>
            <person name="Froufe H.J.C."/>
            <person name="Barroso C."/>
            <person name="Egas C."/>
            <person name="Da Costa M."/>
            <person name="Margesin R."/>
        </authorList>
    </citation>
    <scope>NUCLEOTIDE SEQUENCE [LARGE SCALE GENOMIC DNA]</scope>
    <source>
        <strain evidence="7 8">AM20-91</strain>
    </source>
</reference>
<dbReference type="InterPro" id="IPR002121">
    <property type="entry name" value="HRDC_dom"/>
</dbReference>
<dbReference type="RefSeq" id="WP_103075420.1">
    <property type="nucleotide sequence ID" value="NZ_NPZB01000002.1"/>
</dbReference>
<evidence type="ECO:0000259" key="6">
    <source>
        <dbReference type="PROSITE" id="PS50967"/>
    </source>
</evidence>
<dbReference type="SUPFAM" id="SSF53098">
    <property type="entry name" value="Ribonuclease H-like"/>
    <property type="match status" value="1"/>
</dbReference>
<dbReference type="NCBIfam" id="TIGR01388">
    <property type="entry name" value="rnd"/>
    <property type="match status" value="1"/>
</dbReference>
<dbReference type="InterPro" id="IPR010997">
    <property type="entry name" value="HRDC-like_sf"/>
</dbReference>
<proteinExistence type="predicted"/>
<evidence type="ECO:0000256" key="1">
    <source>
        <dbReference type="ARBA" id="ARBA00022490"/>
    </source>
</evidence>
<dbReference type="InterPro" id="IPR012337">
    <property type="entry name" value="RNaseH-like_sf"/>
</dbReference>
<dbReference type="InterPro" id="IPR036397">
    <property type="entry name" value="RNaseH_sf"/>
</dbReference>
<sequence length="373" mass="41797">MIDATPQQTAEWIRDPVVLRGYRANAGPRIGLDTEFIRERTYWPVLALVQIATSEHILLVDPRVPGIPEALRDWLDDDSILKIMHSAGEDLIALRQACGSLPSPLFDTQTAAALAGKGAGLGYQALVRDITGVELAKGETRTDWLQRPLTPAQHEYAADDVRHLFALHDALDARLQELGRDDWLRQDCALAVELAREHRPERWPHLGVRAAQVLERPAQTRLLRLLRWRDQRAVERDLPRNWVIAPELAIELARIDPVDRTTIANVLARTPQAPQSLAAVIAEALDAPVADEAEMPLVIDDRDRDRRQLQSLQAAVAKRSAELGLPDGVLASRRILQAWQDNGDWPETVSAWRRRELDALLDERHTPTEAADA</sequence>
<dbReference type="SMART" id="SM00474">
    <property type="entry name" value="35EXOc"/>
    <property type="match status" value="1"/>
</dbReference>
<keyword evidence="4" id="KW-0378">Hydrolase</keyword>
<dbReference type="InterPro" id="IPR044876">
    <property type="entry name" value="HRDC_dom_sf"/>
</dbReference>
<organism evidence="7 8">
    <name type="scientific">Solilutibacter silvestris</name>
    <dbReference type="NCBI Taxonomy" id="1645665"/>
    <lineage>
        <taxon>Bacteria</taxon>
        <taxon>Pseudomonadati</taxon>
        <taxon>Pseudomonadota</taxon>
        <taxon>Gammaproteobacteria</taxon>
        <taxon>Lysobacterales</taxon>
        <taxon>Lysobacteraceae</taxon>
        <taxon>Solilutibacter</taxon>
    </lineage>
</organism>
<evidence type="ECO:0000256" key="2">
    <source>
        <dbReference type="ARBA" id="ARBA00022694"/>
    </source>
</evidence>
<dbReference type="GO" id="GO:0008408">
    <property type="term" value="F:3'-5' exonuclease activity"/>
    <property type="evidence" value="ECO:0007669"/>
    <property type="project" value="InterPro"/>
</dbReference>
<dbReference type="GO" id="GO:0033890">
    <property type="term" value="F:ribonuclease D activity"/>
    <property type="evidence" value="ECO:0007669"/>
    <property type="project" value="InterPro"/>
</dbReference>
<dbReference type="EMBL" id="NPZB01000002">
    <property type="protein sequence ID" value="PNS07752.1"/>
    <property type="molecule type" value="Genomic_DNA"/>
</dbReference>
<evidence type="ECO:0000256" key="4">
    <source>
        <dbReference type="ARBA" id="ARBA00022801"/>
    </source>
</evidence>
<dbReference type="PANTHER" id="PTHR47649:SF1">
    <property type="entry name" value="RIBONUCLEASE D"/>
    <property type="match status" value="1"/>
</dbReference>
<dbReference type="Gene3D" id="1.10.150.80">
    <property type="entry name" value="HRDC domain"/>
    <property type="match status" value="1"/>
</dbReference>
<dbReference type="InterPro" id="IPR006292">
    <property type="entry name" value="RNase_D"/>
</dbReference>
<evidence type="ECO:0000256" key="5">
    <source>
        <dbReference type="ARBA" id="ARBA00022839"/>
    </source>
</evidence>
<dbReference type="PANTHER" id="PTHR47649">
    <property type="entry name" value="RIBONUCLEASE D"/>
    <property type="match status" value="1"/>
</dbReference>
<dbReference type="CDD" id="cd06142">
    <property type="entry name" value="RNaseD_exo"/>
    <property type="match status" value="1"/>
</dbReference>
<dbReference type="PROSITE" id="PS50967">
    <property type="entry name" value="HRDC"/>
    <property type="match status" value="1"/>
</dbReference>
<dbReference type="SUPFAM" id="SSF47819">
    <property type="entry name" value="HRDC-like"/>
    <property type="match status" value="2"/>
</dbReference>
<evidence type="ECO:0000313" key="8">
    <source>
        <dbReference type="Proteomes" id="UP000236220"/>
    </source>
</evidence>
<name>A0A2K1PY88_9GAMM</name>
<dbReference type="Pfam" id="PF01612">
    <property type="entry name" value="DNA_pol_A_exo1"/>
    <property type="match status" value="1"/>
</dbReference>
<dbReference type="GO" id="GO:0003676">
    <property type="term" value="F:nucleic acid binding"/>
    <property type="evidence" value="ECO:0007669"/>
    <property type="project" value="InterPro"/>
</dbReference>
<keyword evidence="3" id="KW-0540">Nuclease</keyword>
<keyword evidence="8" id="KW-1185">Reference proteome</keyword>
<dbReference type="Gene3D" id="3.30.420.10">
    <property type="entry name" value="Ribonuclease H-like superfamily/Ribonuclease H"/>
    <property type="match status" value="1"/>
</dbReference>
<evidence type="ECO:0000313" key="7">
    <source>
        <dbReference type="EMBL" id="PNS07752.1"/>
    </source>
</evidence>
<protein>
    <submittedName>
        <fullName evidence="7">Rnd: ribonuclease D</fullName>
    </submittedName>
</protein>
<dbReference type="Proteomes" id="UP000236220">
    <property type="component" value="Unassembled WGS sequence"/>
</dbReference>
<gene>
    <name evidence="7" type="ORF">Lysil_1928</name>
</gene>
<accession>A0A2K1PY88</accession>
<comment type="caution">
    <text evidence="7">The sequence shown here is derived from an EMBL/GenBank/DDBJ whole genome shotgun (WGS) entry which is preliminary data.</text>
</comment>
<evidence type="ECO:0000256" key="3">
    <source>
        <dbReference type="ARBA" id="ARBA00022722"/>
    </source>
</evidence>
<feature type="domain" description="HRDC" evidence="6">
    <location>
        <begin position="215"/>
        <end position="295"/>
    </location>
</feature>
<dbReference type="InterPro" id="IPR051086">
    <property type="entry name" value="RNase_D-like"/>
</dbReference>
<dbReference type="GO" id="GO:0008033">
    <property type="term" value="P:tRNA processing"/>
    <property type="evidence" value="ECO:0007669"/>
    <property type="project" value="UniProtKB-KW"/>
</dbReference>